<evidence type="ECO:0000313" key="1">
    <source>
        <dbReference type="EMBL" id="RTE71178.1"/>
    </source>
</evidence>
<dbReference type="AlphaFoldDB" id="A0A430L636"/>
<proteinExistence type="predicted"/>
<organism evidence="1 2">
    <name type="scientific">Fusarium euwallaceae</name>
    <dbReference type="NCBI Taxonomy" id="1147111"/>
    <lineage>
        <taxon>Eukaryota</taxon>
        <taxon>Fungi</taxon>
        <taxon>Dikarya</taxon>
        <taxon>Ascomycota</taxon>
        <taxon>Pezizomycotina</taxon>
        <taxon>Sordariomycetes</taxon>
        <taxon>Hypocreomycetidae</taxon>
        <taxon>Hypocreales</taxon>
        <taxon>Nectriaceae</taxon>
        <taxon>Fusarium</taxon>
        <taxon>Fusarium solani species complex</taxon>
    </lineage>
</organism>
<name>A0A430L636_9HYPO</name>
<reference evidence="1 2" key="1">
    <citation type="submission" date="2017-06" db="EMBL/GenBank/DDBJ databases">
        <title>Comparative genomic analysis of Ambrosia Fusariam Clade fungi.</title>
        <authorList>
            <person name="Stajich J.E."/>
            <person name="Carrillo J."/>
            <person name="Kijimoto T."/>
            <person name="Eskalen A."/>
            <person name="O'Donnell K."/>
            <person name="Kasson M."/>
        </authorList>
    </citation>
    <scope>NUCLEOTIDE SEQUENCE [LARGE SCALE GENOMIC DNA]</scope>
    <source>
        <strain evidence="1 2">UCR1854</strain>
    </source>
</reference>
<keyword evidence="2" id="KW-1185">Reference proteome</keyword>
<gene>
    <name evidence="1" type="ORF">BHE90_014426</name>
</gene>
<protein>
    <submittedName>
        <fullName evidence="1">Uncharacterized protein</fullName>
    </submittedName>
</protein>
<evidence type="ECO:0000313" key="2">
    <source>
        <dbReference type="Proteomes" id="UP000287124"/>
    </source>
</evidence>
<dbReference type="EMBL" id="MIKF01000392">
    <property type="protein sequence ID" value="RTE71178.1"/>
    <property type="molecule type" value="Genomic_DNA"/>
</dbReference>
<sequence length="76" mass="8374">MFATSRSLDLVSHRFCGLGMHFCARQHWDTENAGRARARVALAHLHFMAPVALSQMEMQSCGLLSRSGPQDRASTG</sequence>
<comment type="caution">
    <text evidence="1">The sequence shown here is derived from an EMBL/GenBank/DDBJ whole genome shotgun (WGS) entry which is preliminary data.</text>
</comment>
<dbReference type="Proteomes" id="UP000287124">
    <property type="component" value="Unassembled WGS sequence"/>
</dbReference>
<accession>A0A430L636</accession>